<accession>A0ABN3W2N8</accession>
<organism evidence="2 3">
    <name type="scientific">Streptosporangium fragile</name>
    <dbReference type="NCBI Taxonomy" id="46186"/>
    <lineage>
        <taxon>Bacteria</taxon>
        <taxon>Bacillati</taxon>
        <taxon>Actinomycetota</taxon>
        <taxon>Actinomycetes</taxon>
        <taxon>Streptosporangiales</taxon>
        <taxon>Streptosporangiaceae</taxon>
        <taxon>Streptosporangium</taxon>
    </lineage>
</organism>
<keyword evidence="3" id="KW-1185">Reference proteome</keyword>
<evidence type="ECO:0000256" key="1">
    <source>
        <dbReference type="SAM" id="MobiDB-lite"/>
    </source>
</evidence>
<feature type="region of interest" description="Disordered" evidence="1">
    <location>
        <begin position="17"/>
        <end position="43"/>
    </location>
</feature>
<comment type="caution">
    <text evidence="2">The sequence shown here is derived from an EMBL/GenBank/DDBJ whole genome shotgun (WGS) entry which is preliminary data.</text>
</comment>
<evidence type="ECO:0000313" key="2">
    <source>
        <dbReference type="EMBL" id="GAA2886328.1"/>
    </source>
</evidence>
<sequence>MVPLAVSVVVTGLGITAAPGGFGEAPDRPPPQPGPGAAPDQGRFSTAFVRYRTVTVPDVYGGPPKHFAEIEFEVTGKGDGTATVATTARWSGHSVRASAKANGAPAP</sequence>
<proteinExistence type="predicted"/>
<name>A0ABN3W2N8_9ACTN</name>
<evidence type="ECO:0000313" key="3">
    <source>
        <dbReference type="Proteomes" id="UP001500831"/>
    </source>
</evidence>
<reference evidence="2 3" key="1">
    <citation type="journal article" date="2019" name="Int. J. Syst. Evol. Microbiol.">
        <title>The Global Catalogue of Microorganisms (GCM) 10K type strain sequencing project: providing services to taxonomists for standard genome sequencing and annotation.</title>
        <authorList>
            <consortium name="The Broad Institute Genomics Platform"/>
            <consortium name="The Broad Institute Genome Sequencing Center for Infectious Disease"/>
            <person name="Wu L."/>
            <person name="Ma J."/>
        </authorList>
    </citation>
    <scope>NUCLEOTIDE SEQUENCE [LARGE SCALE GENOMIC DNA]</scope>
    <source>
        <strain evidence="2 3">JCM 6242</strain>
    </source>
</reference>
<dbReference type="Proteomes" id="UP001500831">
    <property type="component" value="Unassembled WGS sequence"/>
</dbReference>
<dbReference type="EMBL" id="BAAAVI010000039">
    <property type="protein sequence ID" value="GAA2886328.1"/>
    <property type="molecule type" value="Genomic_DNA"/>
</dbReference>
<protein>
    <submittedName>
        <fullName evidence="2">Uncharacterized protein</fullName>
    </submittedName>
</protein>
<dbReference type="RefSeq" id="WP_344976265.1">
    <property type="nucleotide sequence ID" value="NZ_BAAAVI010000039.1"/>
</dbReference>
<gene>
    <name evidence="2" type="ORF">GCM10010517_50060</name>
</gene>